<evidence type="ECO:0000256" key="1">
    <source>
        <dbReference type="SAM" id="MobiDB-lite"/>
    </source>
</evidence>
<dbReference type="Proteomes" id="UP000323876">
    <property type="component" value="Unassembled WGS sequence"/>
</dbReference>
<protein>
    <submittedName>
        <fullName evidence="2">Uncharacterized protein</fullName>
    </submittedName>
</protein>
<feature type="region of interest" description="Disordered" evidence="1">
    <location>
        <begin position="79"/>
        <end position="102"/>
    </location>
</feature>
<dbReference type="EMBL" id="VXLC01000035">
    <property type="protein sequence ID" value="KAA8880380.1"/>
    <property type="molecule type" value="Genomic_DNA"/>
</dbReference>
<gene>
    <name evidence="2" type="ORF">F3087_41655</name>
</gene>
<dbReference type="RefSeq" id="WP_150407704.1">
    <property type="nucleotide sequence ID" value="NZ_VXLC01000035.1"/>
</dbReference>
<evidence type="ECO:0000313" key="3">
    <source>
        <dbReference type="Proteomes" id="UP000323876"/>
    </source>
</evidence>
<comment type="caution">
    <text evidence="2">The sequence shown here is derived from an EMBL/GenBank/DDBJ whole genome shotgun (WGS) entry which is preliminary data.</text>
</comment>
<name>A0A5N0DVK1_9NOCA</name>
<dbReference type="AlphaFoldDB" id="A0A5N0DVK1"/>
<organism evidence="2 3">
    <name type="scientific">Nocardia colli</name>
    <dbReference type="NCBI Taxonomy" id="2545717"/>
    <lineage>
        <taxon>Bacteria</taxon>
        <taxon>Bacillati</taxon>
        <taxon>Actinomycetota</taxon>
        <taxon>Actinomycetes</taxon>
        <taxon>Mycobacteriales</taxon>
        <taxon>Nocardiaceae</taxon>
        <taxon>Nocardia</taxon>
    </lineage>
</organism>
<sequence length="102" mass="10912">MSRVPSNEQWLAAIENRLAHLMCFEAIGYARGYCDAAGIGSADAIDFGRAYAVLVAADTSRPSIAGAWRNWQADLDLATIPGGDETTSRRPHRRSETGSAGT</sequence>
<proteinExistence type="predicted"/>
<dbReference type="OrthoDB" id="4571474at2"/>
<reference evidence="2 3" key="1">
    <citation type="submission" date="2019-09" db="EMBL/GenBank/DDBJ databases">
        <authorList>
            <person name="Wang X."/>
        </authorList>
    </citation>
    <scope>NUCLEOTIDE SEQUENCE [LARGE SCALE GENOMIC DNA]</scope>
    <source>
        <strain evidence="2 3">CICC 11023</strain>
    </source>
</reference>
<keyword evidence="3" id="KW-1185">Reference proteome</keyword>
<accession>A0A5N0DVK1</accession>
<evidence type="ECO:0000313" key="2">
    <source>
        <dbReference type="EMBL" id="KAA8880380.1"/>
    </source>
</evidence>